<reference evidence="5" key="1">
    <citation type="submission" date="2022-12" db="EMBL/GenBank/DDBJ databases">
        <authorList>
            <person name="Petersen C."/>
        </authorList>
    </citation>
    <scope>NUCLEOTIDE SEQUENCE</scope>
    <source>
        <strain evidence="5">IBT 15544</strain>
    </source>
</reference>
<comment type="caution">
    <text evidence="5">The sequence shown here is derived from an EMBL/GenBank/DDBJ whole genome shotgun (WGS) entry which is preliminary data.</text>
</comment>
<dbReference type="Gene3D" id="3.40.50.720">
    <property type="entry name" value="NAD(P)-binding Rossmann-like Domain"/>
    <property type="match status" value="1"/>
</dbReference>
<dbReference type="PANTHER" id="PTHR24320">
    <property type="entry name" value="RETINOL DEHYDROGENASE"/>
    <property type="match status" value="1"/>
</dbReference>
<evidence type="ECO:0000256" key="3">
    <source>
        <dbReference type="ARBA" id="ARBA00023002"/>
    </source>
</evidence>
<dbReference type="InterPro" id="IPR036291">
    <property type="entry name" value="NAD(P)-bd_dom_sf"/>
</dbReference>
<evidence type="ECO:0000259" key="4">
    <source>
        <dbReference type="Pfam" id="PF08659"/>
    </source>
</evidence>
<dbReference type="GO" id="GO:0016491">
    <property type="term" value="F:oxidoreductase activity"/>
    <property type="evidence" value="ECO:0007669"/>
    <property type="project" value="UniProtKB-KW"/>
</dbReference>
<organism evidence="5 6">
    <name type="scientific">Penicillium cinerascens</name>
    <dbReference type="NCBI Taxonomy" id="70096"/>
    <lineage>
        <taxon>Eukaryota</taxon>
        <taxon>Fungi</taxon>
        <taxon>Dikarya</taxon>
        <taxon>Ascomycota</taxon>
        <taxon>Pezizomycotina</taxon>
        <taxon>Eurotiomycetes</taxon>
        <taxon>Eurotiomycetidae</taxon>
        <taxon>Eurotiales</taxon>
        <taxon>Aspergillaceae</taxon>
        <taxon>Penicillium</taxon>
    </lineage>
</organism>
<evidence type="ECO:0000313" key="6">
    <source>
        <dbReference type="Proteomes" id="UP001150904"/>
    </source>
</evidence>
<gene>
    <name evidence="5" type="ORF">N7498_008427</name>
</gene>
<dbReference type="Pfam" id="PF08659">
    <property type="entry name" value="KR"/>
    <property type="match status" value="1"/>
</dbReference>
<keyword evidence="6" id="KW-1185">Reference proteome</keyword>
<dbReference type="RefSeq" id="XP_058305477.1">
    <property type="nucleotide sequence ID" value="XM_058455489.1"/>
</dbReference>
<dbReference type="GeneID" id="83182790"/>
<keyword evidence="3" id="KW-0560">Oxidoreductase</keyword>
<dbReference type="SUPFAM" id="SSF51735">
    <property type="entry name" value="NAD(P)-binding Rossmann-fold domains"/>
    <property type="match status" value="1"/>
</dbReference>
<dbReference type="EMBL" id="JAPQKR010000015">
    <property type="protein sequence ID" value="KAJ5194989.1"/>
    <property type="molecule type" value="Genomic_DNA"/>
</dbReference>
<comment type="similarity">
    <text evidence="1">Belongs to the short-chain dehydrogenases/reductases (SDR) family.</text>
</comment>
<protein>
    <recommendedName>
        <fullName evidence="4">Ketoreductase (KR) domain-containing protein</fullName>
    </recommendedName>
</protein>
<name>A0A9W9JEP7_9EURO</name>
<dbReference type="PANTHER" id="PTHR24320:SF199">
    <property type="entry name" value="GLYCOSYLTRANSFERASE FAMILY PROTEIN (AFU_ORTHOLOGUE AFUA_2G15915)"/>
    <property type="match status" value="1"/>
</dbReference>
<keyword evidence="2" id="KW-0521">NADP</keyword>
<accession>A0A9W9JEP7</accession>
<evidence type="ECO:0000256" key="2">
    <source>
        <dbReference type="ARBA" id="ARBA00022857"/>
    </source>
</evidence>
<evidence type="ECO:0000313" key="5">
    <source>
        <dbReference type="EMBL" id="KAJ5194989.1"/>
    </source>
</evidence>
<evidence type="ECO:0000256" key="1">
    <source>
        <dbReference type="ARBA" id="ARBA00006484"/>
    </source>
</evidence>
<dbReference type="Proteomes" id="UP001150904">
    <property type="component" value="Unassembled WGS sequence"/>
</dbReference>
<dbReference type="InterPro" id="IPR013968">
    <property type="entry name" value="PKS_KR"/>
</dbReference>
<dbReference type="OrthoDB" id="191139at2759"/>
<reference evidence="5" key="2">
    <citation type="journal article" date="2023" name="IMA Fungus">
        <title>Comparative genomic study of the Penicillium genus elucidates a diverse pangenome and 15 lateral gene transfer events.</title>
        <authorList>
            <person name="Petersen C."/>
            <person name="Sorensen T."/>
            <person name="Nielsen M.R."/>
            <person name="Sondergaard T.E."/>
            <person name="Sorensen J.L."/>
            <person name="Fitzpatrick D.A."/>
            <person name="Frisvad J.C."/>
            <person name="Nielsen K.L."/>
        </authorList>
    </citation>
    <scope>NUCLEOTIDE SEQUENCE</scope>
    <source>
        <strain evidence="5">IBT 15544</strain>
    </source>
</reference>
<proteinExistence type="inferred from homology"/>
<feature type="domain" description="Ketoreductase (KR)" evidence="4">
    <location>
        <begin position="7"/>
        <end position="121"/>
    </location>
</feature>
<sequence>MGRSLTGTVIITGGNGQLGSEIAIAIAKTQPFAHILLTARDIKGADVRNLIAKVRLIGPRSIEVISLDLNDLRSVTGFAQSTVERVRSNEIPPLVDLIHSAAIASYTVDELTLDGYDPVYQTNCVAPFFLTISLLEAFRAGNGTPGGGAKVINIGCSAVSYGRLDYFDRDRGRGDRRLGTPISAKEGNVRYGSSKLLASVALYALRRSLTSTGKISLDIFTLDPGGMAGESNLRSGAPLSVRVAHQTRSGLRPFLRMLSRSSMNKANVPAKVIAKVAFQRDAVETCQAERYYILDREYEAGSVIPTLRNGSQMGKVLVKMMQQTEIGGKGTRSTGSVSPGSALC</sequence>
<dbReference type="AlphaFoldDB" id="A0A9W9JEP7"/>